<reference evidence="1" key="2">
    <citation type="submission" date="2025-08" db="UniProtKB">
        <authorList>
            <consortium name="Ensembl"/>
        </authorList>
    </citation>
    <scope>IDENTIFICATION</scope>
</reference>
<accession>A0A8C3VHP5</accession>
<proteinExistence type="predicted"/>
<protein>
    <submittedName>
        <fullName evidence="1">Uncharacterized protein</fullName>
    </submittedName>
</protein>
<dbReference type="Ensembl" id="ENSCUST00005029246.1">
    <property type="protein sequence ID" value="ENSCUSP00005028265.1"/>
    <property type="gene ID" value="ENSCUSG00005017302.1"/>
</dbReference>
<dbReference type="Proteomes" id="UP000694563">
    <property type="component" value="Chromosome 2"/>
</dbReference>
<reference evidence="1" key="1">
    <citation type="submission" date="2020-10" db="EMBL/GenBank/DDBJ databases">
        <title>Catharus ustulatus (Swainson's thrush) genome, bCatUst1, primary haplotype v2.</title>
        <authorList>
            <person name="Delmore K."/>
            <person name="Vafadar M."/>
            <person name="Formenti G."/>
            <person name="Chow W."/>
            <person name="Pelan S."/>
            <person name="Howe K."/>
            <person name="Rhie A."/>
            <person name="Mountcastle J."/>
            <person name="Haase B."/>
            <person name="Fedrigo O."/>
            <person name="Jarvis E.D."/>
        </authorList>
    </citation>
    <scope>NUCLEOTIDE SEQUENCE [LARGE SCALE GENOMIC DNA]</scope>
</reference>
<organism evidence="1 2">
    <name type="scientific">Catharus ustulatus</name>
    <name type="common">Russet-backed thrush</name>
    <name type="synonym">Hylocichla ustulatus</name>
    <dbReference type="NCBI Taxonomy" id="91951"/>
    <lineage>
        <taxon>Eukaryota</taxon>
        <taxon>Metazoa</taxon>
        <taxon>Chordata</taxon>
        <taxon>Craniata</taxon>
        <taxon>Vertebrata</taxon>
        <taxon>Euteleostomi</taxon>
        <taxon>Archelosauria</taxon>
        <taxon>Archosauria</taxon>
        <taxon>Dinosauria</taxon>
        <taxon>Saurischia</taxon>
        <taxon>Theropoda</taxon>
        <taxon>Coelurosauria</taxon>
        <taxon>Aves</taxon>
        <taxon>Neognathae</taxon>
        <taxon>Neoaves</taxon>
        <taxon>Telluraves</taxon>
        <taxon>Australaves</taxon>
        <taxon>Passeriformes</taxon>
        <taxon>Turdidae</taxon>
        <taxon>Catharus</taxon>
    </lineage>
</organism>
<evidence type="ECO:0000313" key="2">
    <source>
        <dbReference type="Proteomes" id="UP000694563"/>
    </source>
</evidence>
<name>A0A8C3VHP5_CATUS</name>
<sequence length="55" mass="5941">SFQIRAHFLTVMLIQSGPSLPQLKTSASGLRLSLFSCAPSPVTLIVNVVNTSKRK</sequence>
<dbReference type="AlphaFoldDB" id="A0A8C3VHP5"/>
<reference evidence="1" key="3">
    <citation type="submission" date="2025-09" db="UniProtKB">
        <authorList>
            <consortium name="Ensembl"/>
        </authorList>
    </citation>
    <scope>IDENTIFICATION</scope>
</reference>
<evidence type="ECO:0000313" key="1">
    <source>
        <dbReference type="Ensembl" id="ENSCUSP00005028265.1"/>
    </source>
</evidence>
<keyword evidence="2" id="KW-1185">Reference proteome</keyword>